<evidence type="ECO:0000313" key="2">
    <source>
        <dbReference type="EMBL" id="KAL0309435.1"/>
    </source>
</evidence>
<name>A0AAW2KR56_SESRA</name>
<reference evidence="2" key="1">
    <citation type="submission" date="2020-06" db="EMBL/GenBank/DDBJ databases">
        <authorList>
            <person name="Li T."/>
            <person name="Hu X."/>
            <person name="Zhang T."/>
            <person name="Song X."/>
            <person name="Zhang H."/>
            <person name="Dai N."/>
            <person name="Sheng W."/>
            <person name="Hou X."/>
            <person name="Wei L."/>
        </authorList>
    </citation>
    <scope>NUCLEOTIDE SEQUENCE</scope>
    <source>
        <strain evidence="2">G02</strain>
        <tissue evidence="2">Leaf</tissue>
    </source>
</reference>
<protein>
    <submittedName>
        <fullName evidence="2">Uncharacterized protein</fullName>
    </submittedName>
</protein>
<reference evidence="2" key="2">
    <citation type="journal article" date="2024" name="Plant">
        <title>Genomic evolution and insights into agronomic trait innovations of Sesamum species.</title>
        <authorList>
            <person name="Miao H."/>
            <person name="Wang L."/>
            <person name="Qu L."/>
            <person name="Liu H."/>
            <person name="Sun Y."/>
            <person name="Le M."/>
            <person name="Wang Q."/>
            <person name="Wei S."/>
            <person name="Zheng Y."/>
            <person name="Lin W."/>
            <person name="Duan Y."/>
            <person name="Cao H."/>
            <person name="Xiong S."/>
            <person name="Wang X."/>
            <person name="Wei L."/>
            <person name="Li C."/>
            <person name="Ma Q."/>
            <person name="Ju M."/>
            <person name="Zhao R."/>
            <person name="Li G."/>
            <person name="Mu C."/>
            <person name="Tian Q."/>
            <person name="Mei H."/>
            <person name="Zhang T."/>
            <person name="Gao T."/>
            <person name="Zhang H."/>
        </authorList>
    </citation>
    <scope>NUCLEOTIDE SEQUENCE</scope>
    <source>
        <strain evidence="2">G02</strain>
    </source>
</reference>
<proteinExistence type="predicted"/>
<dbReference type="AlphaFoldDB" id="A0AAW2KR56"/>
<comment type="caution">
    <text evidence="2">The sequence shown here is derived from an EMBL/GenBank/DDBJ whole genome shotgun (WGS) entry which is preliminary data.</text>
</comment>
<gene>
    <name evidence="2" type="ORF">Sradi_5885800</name>
</gene>
<evidence type="ECO:0000256" key="1">
    <source>
        <dbReference type="SAM" id="MobiDB-lite"/>
    </source>
</evidence>
<organism evidence="2">
    <name type="scientific">Sesamum radiatum</name>
    <name type="common">Black benniseed</name>
    <dbReference type="NCBI Taxonomy" id="300843"/>
    <lineage>
        <taxon>Eukaryota</taxon>
        <taxon>Viridiplantae</taxon>
        <taxon>Streptophyta</taxon>
        <taxon>Embryophyta</taxon>
        <taxon>Tracheophyta</taxon>
        <taxon>Spermatophyta</taxon>
        <taxon>Magnoliopsida</taxon>
        <taxon>eudicotyledons</taxon>
        <taxon>Gunneridae</taxon>
        <taxon>Pentapetalae</taxon>
        <taxon>asterids</taxon>
        <taxon>lamiids</taxon>
        <taxon>Lamiales</taxon>
        <taxon>Pedaliaceae</taxon>
        <taxon>Sesamum</taxon>
    </lineage>
</organism>
<sequence length="106" mass="11583">MGRGTTTRELRFQPPLVVTGIAAGSHLGRPRVTAHGRPVSARPHRAVGGGDAMRDAQADVAWPNGFGATCVERLDGSRILPFTPSIAFRYVLHRCESRDIRCRESF</sequence>
<feature type="region of interest" description="Disordered" evidence="1">
    <location>
        <begin position="28"/>
        <end position="52"/>
    </location>
</feature>
<dbReference type="EMBL" id="JACGWJ010000027">
    <property type="protein sequence ID" value="KAL0309435.1"/>
    <property type="molecule type" value="Genomic_DNA"/>
</dbReference>
<accession>A0AAW2KR56</accession>